<organism evidence="2 3">
    <name type="scientific">Cucumis sativus</name>
    <name type="common">Cucumber</name>
    <dbReference type="NCBI Taxonomy" id="3659"/>
    <lineage>
        <taxon>Eukaryota</taxon>
        <taxon>Viridiplantae</taxon>
        <taxon>Streptophyta</taxon>
        <taxon>Embryophyta</taxon>
        <taxon>Tracheophyta</taxon>
        <taxon>Spermatophyta</taxon>
        <taxon>Magnoliopsida</taxon>
        <taxon>eudicotyledons</taxon>
        <taxon>Gunneridae</taxon>
        <taxon>Pentapetalae</taxon>
        <taxon>rosids</taxon>
        <taxon>fabids</taxon>
        <taxon>Cucurbitales</taxon>
        <taxon>Cucurbitaceae</taxon>
        <taxon>Benincaseae</taxon>
        <taxon>Cucumis</taxon>
    </lineage>
</organism>
<reference evidence="2 3" key="3">
    <citation type="journal article" date="2010" name="BMC Genomics">
        <title>Transcriptome sequencing and comparative analysis of cucumber flowers with different sex types.</title>
        <authorList>
            <person name="Guo S."/>
            <person name="Zheng Y."/>
            <person name="Joung J.G."/>
            <person name="Liu S."/>
            <person name="Zhang Z."/>
            <person name="Crasta O.R."/>
            <person name="Sobral B.W."/>
            <person name="Xu Y."/>
            <person name="Huang S."/>
            <person name="Fei Z."/>
        </authorList>
    </citation>
    <scope>NUCLEOTIDE SEQUENCE [LARGE SCALE GENOMIC DNA]</scope>
    <source>
        <strain evidence="3">cv. 9930</strain>
    </source>
</reference>
<accession>A0A0A0L995</accession>
<dbReference type="Proteomes" id="UP000029981">
    <property type="component" value="Chromosome 3"/>
</dbReference>
<protein>
    <submittedName>
        <fullName evidence="2">Uncharacterized protein</fullName>
    </submittedName>
</protein>
<gene>
    <name evidence="2" type="ORF">Csa_3G651795</name>
</gene>
<feature type="region of interest" description="Disordered" evidence="1">
    <location>
        <begin position="1"/>
        <end position="23"/>
    </location>
</feature>
<evidence type="ECO:0000313" key="3">
    <source>
        <dbReference type="Proteomes" id="UP000029981"/>
    </source>
</evidence>
<evidence type="ECO:0000313" key="2">
    <source>
        <dbReference type="EMBL" id="KGN58495.1"/>
    </source>
</evidence>
<evidence type="ECO:0000256" key="1">
    <source>
        <dbReference type="SAM" id="MobiDB-lite"/>
    </source>
</evidence>
<reference evidence="2 3" key="2">
    <citation type="journal article" date="2009" name="PLoS ONE">
        <title>An integrated genetic and cytogenetic map of the cucumber genome.</title>
        <authorList>
            <person name="Ren Y."/>
            <person name="Zhang Z."/>
            <person name="Liu J."/>
            <person name="Staub J.E."/>
            <person name="Han Y."/>
            <person name="Cheng Z."/>
            <person name="Li X."/>
            <person name="Lu J."/>
            <person name="Miao H."/>
            <person name="Kang H."/>
            <person name="Xie B."/>
            <person name="Gu X."/>
            <person name="Wang X."/>
            <person name="Du Y."/>
            <person name="Jin W."/>
            <person name="Huang S."/>
        </authorList>
    </citation>
    <scope>NUCLEOTIDE SEQUENCE [LARGE SCALE GENOMIC DNA]</scope>
    <source>
        <strain evidence="3">cv. 9930</strain>
    </source>
</reference>
<proteinExistence type="predicted"/>
<feature type="compositionally biased region" description="Basic residues" evidence="1">
    <location>
        <begin position="12"/>
        <end position="23"/>
    </location>
</feature>
<reference evidence="2 3" key="1">
    <citation type="journal article" date="2009" name="Nat. Genet.">
        <title>The genome of the cucumber, Cucumis sativus L.</title>
        <authorList>
            <person name="Huang S."/>
            <person name="Li R."/>
            <person name="Zhang Z."/>
            <person name="Li L."/>
            <person name="Gu X."/>
            <person name="Fan W."/>
            <person name="Lucas W.J."/>
            <person name="Wang X."/>
            <person name="Xie B."/>
            <person name="Ni P."/>
            <person name="Ren Y."/>
            <person name="Zhu H."/>
            <person name="Li J."/>
            <person name="Lin K."/>
            <person name="Jin W."/>
            <person name="Fei Z."/>
            <person name="Li G."/>
            <person name="Staub J."/>
            <person name="Kilian A."/>
            <person name="van der Vossen E.A."/>
            <person name="Wu Y."/>
            <person name="Guo J."/>
            <person name="He J."/>
            <person name="Jia Z."/>
            <person name="Ren Y."/>
            <person name="Tian G."/>
            <person name="Lu Y."/>
            <person name="Ruan J."/>
            <person name="Qian W."/>
            <person name="Wang M."/>
            <person name="Huang Q."/>
            <person name="Li B."/>
            <person name="Xuan Z."/>
            <person name="Cao J."/>
            <person name="Asan"/>
            <person name="Wu Z."/>
            <person name="Zhang J."/>
            <person name="Cai Q."/>
            <person name="Bai Y."/>
            <person name="Zhao B."/>
            <person name="Han Y."/>
            <person name="Li Y."/>
            <person name="Li X."/>
            <person name="Wang S."/>
            <person name="Shi Q."/>
            <person name="Liu S."/>
            <person name="Cho W.K."/>
            <person name="Kim J.Y."/>
            <person name="Xu Y."/>
            <person name="Heller-Uszynska K."/>
            <person name="Miao H."/>
            <person name="Cheng Z."/>
            <person name="Zhang S."/>
            <person name="Wu J."/>
            <person name="Yang Y."/>
            <person name="Kang H."/>
            <person name="Li M."/>
            <person name="Liang H."/>
            <person name="Ren X."/>
            <person name="Shi Z."/>
            <person name="Wen M."/>
            <person name="Jian M."/>
            <person name="Yang H."/>
            <person name="Zhang G."/>
            <person name="Yang Z."/>
            <person name="Chen R."/>
            <person name="Liu S."/>
            <person name="Li J."/>
            <person name="Ma L."/>
            <person name="Liu H."/>
            <person name="Zhou Y."/>
            <person name="Zhao J."/>
            <person name="Fang X."/>
            <person name="Li G."/>
            <person name="Fang L."/>
            <person name="Li Y."/>
            <person name="Liu D."/>
            <person name="Zheng H."/>
            <person name="Zhang Y."/>
            <person name="Qin N."/>
            <person name="Li Z."/>
            <person name="Yang G."/>
            <person name="Yang S."/>
            <person name="Bolund L."/>
            <person name="Kristiansen K."/>
            <person name="Zheng H."/>
            <person name="Li S."/>
            <person name="Zhang X."/>
            <person name="Yang H."/>
            <person name="Wang J."/>
            <person name="Sun R."/>
            <person name="Zhang B."/>
            <person name="Jiang S."/>
            <person name="Wang J."/>
            <person name="Du Y."/>
            <person name="Li S."/>
        </authorList>
    </citation>
    <scope>NUCLEOTIDE SEQUENCE [LARGE SCALE GENOMIC DNA]</scope>
    <source>
        <strain evidence="3">cv. 9930</strain>
    </source>
</reference>
<name>A0A0A0L995_CUCSA</name>
<keyword evidence="3" id="KW-1185">Reference proteome</keyword>
<reference evidence="2 3" key="4">
    <citation type="journal article" date="2011" name="BMC Genomics">
        <title>RNA-Seq improves annotation of protein-coding genes in the cucumber genome.</title>
        <authorList>
            <person name="Li Z."/>
            <person name="Zhang Z."/>
            <person name="Yan P."/>
            <person name="Huang S."/>
            <person name="Fei Z."/>
            <person name="Lin K."/>
        </authorList>
    </citation>
    <scope>NUCLEOTIDE SEQUENCE [LARGE SCALE GENOMIC DNA]</scope>
    <source>
        <strain evidence="3">cv. 9930</strain>
    </source>
</reference>
<dbReference type="Gramene" id="KGN58495">
    <property type="protein sequence ID" value="KGN58495"/>
    <property type="gene ID" value="Csa_3G651795"/>
</dbReference>
<dbReference type="EMBL" id="CM002924">
    <property type="protein sequence ID" value="KGN58495.1"/>
    <property type="molecule type" value="Genomic_DNA"/>
</dbReference>
<dbReference type="AlphaFoldDB" id="A0A0A0L995"/>
<sequence>MGQGFGPGGRLSLRRRRQRERRRRARVAIIEVVTYERQEGIGCISIVKEERSEEQWKKRLRCLVVVEREKGYVYI</sequence>